<dbReference type="SMART" id="SM00382">
    <property type="entry name" value="AAA"/>
    <property type="match status" value="1"/>
</dbReference>
<keyword evidence="6" id="KW-1185">Reference proteome</keyword>
<dbReference type="InterPro" id="IPR027417">
    <property type="entry name" value="P-loop_NTPase"/>
</dbReference>
<evidence type="ECO:0000313" key="6">
    <source>
        <dbReference type="Proteomes" id="UP000051574"/>
    </source>
</evidence>
<evidence type="ECO:0000256" key="1">
    <source>
        <dbReference type="ARBA" id="ARBA00022737"/>
    </source>
</evidence>
<evidence type="ECO:0000259" key="4">
    <source>
        <dbReference type="PROSITE" id="PS50893"/>
    </source>
</evidence>
<sequence length="195" mass="21532">GHIFIDVILQVGDNGAGKTTLLKIIMGLLNPTSGMRHTHRNLKFGYFSQHHVDQLDMNVNSVELLQQSYPGKPIEEYRRQLGSFGVSGDLALQTVGSLSGGQKSRVAFSRMCMGTPNFLVLDEPTNHLDIETIEALGKAINKYNGGVILVSHDERLIRMVCKELWVCGNGSVKSIEGGFDEYRKIVEQELEAASK</sequence>
<dbReference type="AlphaFoldDB" id="A0A0T6BAD8"/>
<dbReference type="SUPFAM" id="SSF52540">
    <property type="entry name" value="P-loop containing nucleoside triphosphate hydrolases"/>
    <property type="match status" value="1"/>
</dbReference>
<dbReference type="PANTHER" id="PTHR19211">
    <property type="entry name" value="ATP-BINDING TRANSPORT PROTEIN-RELATED"/>
    <property type="match status" value="1"/>
</dbReference>
<evidence type="ECO:0000313" key="5">
    <source>
        <dbReference type="EMBL" id="KRT84284.1"/>
    </source>
</evidence>
<dbReference type="Pfam" id="PF00005">
    <property type="entry name" value="ABC_tran"/>
    <property type="match status" value="1"/>
</dbReference>
<dbReference type="InterPro" id="IPR050611">
    <property type="entry name" value="ABCF"/>
</dbReference>
<accession>A0A0T6BAD8</accession>
<protein>
    <submittedName>
        <fullName evidence="5">ABC transporter ATP-binding protein</fullName>
    </submittedName>
</protein>
<dbReference type="PROSITE" id="PS50893">
    <property type="entry name" value="ABC_TRANSPORTER_2"/>
    <property type="match status" value="1"/>
</dbReference>
<keyword evidence="2" id="KW-0547">Nucleotide-binding</keyword>
<feature type="domain" description="ABC transporter" evidence="4">
    <location>
        <begin position="3"/>
        <end position="194"/>
    </location>
</feature>
<reference evidence="5 6" key="1">
    <citation type="submission" date="2015-09" db="EMBL/GenBank/DDBJ databases">
        <title>Draft genome of the scarab beetle Oryctes borbonicus.</title>
        <authorList>
            <person name="Meyer J.M."/>
            <person name="Markov G.V."/>
            <person name="Baskaran P."/>
            <person name="Herrmann M."/>
            <person name="Sommer R.J."/>
            <person name="Roedelsperger C."/>
        </authorList>
    </citation>
    <scope>NUCLEOTIDE SEQUENCE [LARGE SCALE GENOMIC DNA]</scope>
    <source>
        <strain evidence="5">OB123</strain>
        <tissue evidence="5">Whole animal</tissue>
    </source>
</reference>
<keyword evidence="3 5" id="KW-0067">ATP-binding</keyword>
<keyword evidence="1" id="KW-0677">Repeat</keyword>
<comment type="caution">
    <text evidence="5">The sequence shown here is derived from an EMBL/GenBank/DDBJ whole genome shotgun (WGS) entry which is preliminary data.</text>
</comment>
<organism evidence="5 6">
    <name type="scientific">Oryctes borbonicus</name>
    <dbReference type="NCBI Taxonomy" id="1629725"/>
    <lineage>
        <taxon>Eukaryota</taxon>
        <taxon>Metazoa</taxon>
        <taxon>Ecdysozoa</taxon>
        <taxon>Arthropoda</taxon>
        <taxon>Hexapoda</taxon>
        <taxon>Insecta</taxon>
        <taxon>Pterygota</taxon>
        <taxon>Neoptera</taxon>
        <taxon>Endopterygota</taxon>
        <taxon>Coleoptera</taxon>
        <taxon>Polyphaga</taxon>
        <taxon>Scarabaeiformia</taxon>
        <taxon>Scarabaeidae</taxon>
        <taxon>Dynastinae</taxon>
        <taxon>Oryctes</taxon>
    </lineage>
</organism>
<dbReference type="Proteomes" id="UP000051574">
    <property type="component" value="Unassembled WGS sequence"/>
</dbReference>
<dbReference type="InterPro" id="IPR003593">
    <property type="entry name" value="AAA+_ATPase"/>
</dbReference>
<gene>
    <name evidence="5" type="ORF">AMK59_91</name>
</gene>
<dbReference type="Gene3D" id="3.40.50.300">
    <property type="entry name" value="P-loop containing nucleotide triphosphate hydrolases"/>
    <property type="match status" value="1"/>
</dbReference>
<name>A0A0T6BAD8_9SCAR</name>
<dbReference type="PANTHER" id="PTHR19211:SF117">
    <property type="entry name" value="ATP-BINDING CASSETTE SUB-FAMILY F MEMBER 3"/>
    <property type="match status" value="1"/>
</dbReference>
<dbReference type="FunFam" id="3.40.50.300:FF:001197">
    <property type="entry name" value="Putative ATP-binding cassette family ATPase"/>
    <property type="match status" value="1"/>
</dbReference>
<feature type="non-terminal residue" evidence="5">
    <location>
        <position position="1"/>
    </location>
</feature>
<dbReference type="InterPro" id="IPR003439">
    <property type="entry name" value="ABC_transporter-like_ATP-bd"/>
</dbReference>
<dbReference type="GO" id="GO:0005524">
    <property type="term" value="F:ATP binding"/>
    <property type="evidence" value="ECO:0007669"/>
    <property type="project" value="UniProtKB-KW"/>
</dbReference>
<evidence type="ECO:0000256" key="3">
    <source>
        <dbReference type="ARBA" id="ARBA00022840"/>
    </source>
</evidence>
<dbReference type="CDD" id="cd03221">
    <property type="entry name" value="ABCF_EF-3"/>
    <property type="match status" value="1"/>
</dbReference>
<dbReference type="OrthoDB" id="2110130at2759"/>
<dbReference type="EMBL" id="LJIG01002656">
    <property type="protein sequence ID" value="KRT84284.1"/>
    <property type="molecule type" value="Genomic_DNA"/>
</dbReference>
<dbReference type="GO" id="GO:0016887">
    <property type="term" value="F:ATP hydrolysis activity"/>
    <property type="evidence" value="ECO:0007669"/>
    <property type="project" value="InterPro"/>
</dbReference>
<proteinExistence type="predicted"/>
<evidence type="ECO:0000256" key="2">
    <source>
        <dbReference type="ARBA" id="ARBA00022741"/>
    </source>
</evidence>